<dbReference type="EMBL" id="BMMK01000014">
    <property type="protein sequence ID" value="GGM58949.1"/>
    <property type="molecule type" value="Genomic_DNA"/>
</dbReference>
<evidence type="ECO:0000313" key="3">
    <source>
        <dbReference type="Proteomes" id="UP000637578"/>
    </source>
</evidence>
<sequence>MSSSDLAAGRVLPVRAELSAVLPWSGLRRGGTVAVRGSTALLLALLAEATAAGSWAAVVGLPGLGVLAAAEAGVAVERLALVPRPGDEPAAVVAALLDGVDLVAVAGTDRIGRVGARKLAVRARQRGAVLVPFGSWPAADVELSCVAGQWHGLGAGHGYLRERQLLVRARGRGAAARPREAWLALPAAGGGVAERARRNRETRAPGPAITGVPIIEVRGAATPVAELPVRTERGSAGDRAWASRGRARPDGRAEPTDGVPGDVGTRSAGTVAPGRSALRAEELLPPDSGRAGPGWADEGSAEAG</sequence>
<reference evidence="2" key="2">
    <citation type="submission" date="2020-09" db="EMBL/GenBank/DDBJ databases">
        <authorList>
            <person name="Sun Q."/>
            <person name="Zhou Y."/>
        </authorList>
    </citation>
    <scope>NUCLEOTIDE SEQUENCE</scope>
    <source>
        <strain evidence="2">CGMCC 4.5737</strain>
    </source>
</reference>
<evidence type="ECO:0000313" key="2">
    <source>
        <dbReference type="EMBL" id="GGM58949.1"/>
    </source>
</evidence>
<protein>
    <submittedName>
        <fullName evidence="2">Uncharacterized protein</fullName>
    </submittedName>
</protein>
<name>A0A8J3CDN5_9PSEU</name>
<dbReference type="Proteomes" id="UP000637578">
    <property type="component" value="Unassembled WGS sequence"/>
</dbReference>
<gene>
    <name evidence="2" type="ORF">GCM10012275_32710</name>
</gene>
<comment type="caution">
    <text evidence="2">The sequence shown here is derived from an EMBL/GenBank/DDBJ whole genome shotgun (WGS) entry which is preliminary data.</text>
</comment>
<accession>A0A8J3CDN5</accession>
<proteinExistence type="predicted"/>
<feature type="region of interest" description="Disordered" evidence="1">
    <location>
        <begin position="228"/>
        <end position="304"/>
    </location>
</feature>
<evidence type="ECO:0000256" key="1">
    <source>
        <dbReference type="SAM" id="MobiDB-lite"/>
    </source>
</evidence>
<dbReference type="AlphaFoldDB" id="A0A8J3CDN5"/>
<keyword evidence="3" id="KW-1185">Reference proteome</keyword>
<organism evidence="2 3">
    <name type="scientific">Longimycelium tulufanense</name>
    <dbReference type="NCBI Taxonomy" id="907463"/>
    <lineage>
        <taxon>Bacteria</taxon>
        <taxon>Bacillati</taxon>
        <taxon>Actinomycetota</taxon>
        <taxon>Actinomycetes</taxon>
        <taxon>Pseudonocardiales</taxon>
        <taxon>Pseudonocardiaceae</taxon>
        <taxon>Longimycelium</taxon>
    </lineage>
</organism>
<reference evidence="2" key="1">
    <citation type="journal article" date="2014" name="Int. J. Syst. Evol. Microbiol.">
        <title>Complete genome sequence of Corynebacterium casei LMG S-19264T (=DSM 44701T), isolated from a smear-ripened cheese.</title>
        <authorList>
            <consortium name="US DOE Joint Genome Institute (JGI-PGF)"/>
            <person name="Walter F."/>
            <person name="Albersmeier A."/>
            <person name="Kalinowski J."/>
            <person name="Ruckert C."/>
        </authorList>
    </citation>
    <scope>NUCLEOTIDE SEQUENCE</scope>
    <source>
        <strain evidence="2">CGMCC 4.5737</strain>
    </source>
</reference>